<comment type="caution">
    <text evidence="1">The sequence shown here is derived from an EMBL/GenBank/DDBJ whole genome shotgun (WGS) entry which is preliminary data.</text>
</comment>
<name>X0VL40_9ZZZZ</name>
<gene>
    <name evidence="1" type="ORF">S01H1_35729</name>
</gene>
<protein>
    <submittedName>
        <fullName evidence="1">Uncharacterized protein</fullName>
    </submittedName>
</protein>
<dbReference type="EMBL" id="BARS01022337">
    <property type="protein sequence ID" value="GAG13213.1"/>
    <property type="molecule type" value="Genomic_DNA"/>
</dbReference>
<organism evidence="1">
    <name type="scientific">marine sediment metagenome</name>
    <dbReference type="NCBI Taxonomy" id="412755"/>
    <lineage>
        <taxon>unclassified sequences</taxon>
        <taxon>metagenomes</taxon>
        <taxon>ecological metagenomes</taxon>
    </lineage>
</organism>
<reference evidence="1" key="1">
    <citation type="journal article" date="2014" name="Front. Microbiol.">
        <title>High frequency of phylogenetically diverse reductive dehalogenase-homologous genes in deep subseafloor sedimentary metagenomes.</title>
        <authorList>
            <person name="Kawai M."/>
            <person name="Futagami T."/>
            <person name="Toyoda A."/>
            <person name="Takaki Y."/>
            <person name="Nishi S."/>
            <person name="Hori S."/>
            <person name="Arai W."/>
            <person name="Tsubouchi T."/>
            <person name="Morono Y."/>
            <person name="Uchiyama I."/>
            <person name="Ito T."/>
            <person name="Fujiyama A."/>
            <person name="Inagaki F."/>
            <person name="Takami H."/>
        </authorList>
    </citation>
    <scope>NUCLEOTIDE SEQUENCE</scope>
    <source>
        <strain evidence="1">Expedition CK06-06</strain>
    </source>
</reference>
<accession>X0VL40</accession>
<sequence>MKKLLVCLLALSLFALPWVANAEYFPFDRTLSEPTIMEIPAVTITTETRLIKSREHNEIFIVENGKKHWIQNWWTFIYVADQKGLTWNELLTEVEIIDFEELRDNFPIGATWLKKTVTSIHDGADPRDIFYPQ</sequence>
<feature type="non-terminal residue" evidence="1">
    <location>
        <position position="133"/>
    </location>
</feature>
<dbReference type="AlphaFoldDB" id="X0VL40"/>
<evidence type="ECO:0000313" key="1">
    <source>
        <dbReference type="EMBL" id="GAG13213.1"/>
    </source>
</evidence>
<proteinExistence type="predicted"/>